<dbReference type="RefSeq" id="XP_005818124.1">
    <property type="nucleotide sequence ID" value="XM_005818067.1"/>
</dbReference>
<reference evidence="3 5" key="1">
    <citation type="journal article" date="2012" name="Nature">
        <title>Algal genomes reveal evolutionary mosaicism and the fate of nucleomorphs.</title>
        <authorList>
            <consortium name="DOE Joint Genome Institute"/>
            <person name="Curtis B.A."/>
            <person name="Tanifuji G."/>
            <person name="Burki F."/>
            <person name="Gruber A."/>
            <person name="Irimia M."/>
            <person name="Maruyama S."/>
            <person name="Arias M.C."/>
            <person name="Ball S.G."/>
            <person name="Gile G.H."/>
            <person name="Hirakawa Y."/>
            <person name="Hopkins J.F."/>
            <person name="Kuo A."/>
            <person name="Rensing S.A."/>
            <person name="Schmutz J."/>
            <person name="Symeonidi A."/>
            <person name="Elias M."/>
            <person name="Eveleigh R.J."/>
            <person name="Herman E.K."/>
            <person name="Klute M.J."/>
            <person name="Nakayama T."/>
            <person name="Obornik M."/>
            <person name="Reyes-Prieto A."/>
            <person name="Armbrust E.V."/>
            <person name="Aves S.J."/>
            <person name="Beiko R.G."/>
            <person name="Coutinho P."/>
            <person name="Dacks J.B."/>
            <person name="Durnford D.G."/>
            <person name="Fast N.M."/>
            <person name="Green B.R."/>
            <person name="Grisdale C.J."/>
            <person name="Hempel F."/>
            <person name="Henrissat B."/>
            <person name="Hoppner M.P."/>
            <person name="Ishida K."/>
            <person name="Kim E."/>
            <person name="Koreny L."/>
            <person name="Kroth P.G."/>
            <person name="Liu Y."/>
            <person name="Malik S.B."/>
            <person name="Maier U.G."/>
            <person name="McRose D."/>
            <person name="Mock T."/>
            <person name="Neilson J.A."/>
            <person name="Onodera N.T."/>
            <person name="Poole A.M."/>
            <person name="Pritham E.J."/>
            <person name="Richards T.A."/>
            <person name="Rocap G."/>
            <person name="Roy S.W."/>
            <person name="Sarai C."/>
            <person name="Schaack S."/>
            <person name="Shirato S."/>
            <person name="Slamovits C.H."/>
            <person name="Spencer D.F."/>
            <person name="Suzuki S."/>
            <person name="Worden A.Z."/>
            <person name="Zauner S."/>
            <person name="Barry K."/>
            <person name="Bell C."/>
            <person name="Bharti A.K."/>
            <person name="Crow J.A."/>
            <person name="Grimwood J."/>
            <person name="Kramer R."/>
            <person name="Lindquist E."/>
            <person name="Lucas S."/>
            <person name="Salamov A."/>
            <person name="McFadden G.I."/>
            <person name="Lane C.E."/>
            <person name="Keeling P.J."/>
            <person name="Gray M.W."/>
            <person name="Grigoriev I.V."/>
            <person name="Archibald J.M."/>
        </authorList>
    </citation>
    <scope>NUCLEOTIDE SEQUENCE</scope>
    <source>
        <strain evidence="3 5">CCMP2712</strain>
    </source>
</reference>
<evidence type="ECO:0000313" key="5">
    <source>
        <dbReference type="Proteomes" id="UP000011087"/>
    </source>
</evidence>
<dbReference type="GO" id="GO:0030020">
    <property type="term" value="F:extracellular matrix structural constituent conferring tensile strength"/>
    <property type="evidence" value="ECO:0007669"/>
    <property type="project" value="TreeGrafter"/>
</dbReference>
<dbReference type="KEGG" id="gtt:GUITHDRAFT_122650"/>
<feature type="region of interest" description="Disordered" evidence="2">
    <location>
        <begin position="228"/>
        <end position="305"/>
    </location>
</feature>
<dbReference type="STRING" id="905079.L1I5I2"/>
<dbReference type="EnsemblProtists" id="EKX31144">
    <property type="protein sequence ID" value="EKX31144"/>
    <property type="gene ID" value="GUITHDRAFT_122650"/>
</dbReference>
<reference evidence="5" key="2">
    <citation type="submission" date="2012-11" db="EMBL/GenBank/DDBJ databases">
        <authorList>
            <person name="Kuo A."/>
            <person name="Curtis B.A."/>
            <person name="Tanifuji G."/>
            <person name="Burki F."/>
            <person name="Gruber A."/>
            <person name="Irimia M."/>
            <person name="Maruyama S."/>
            <person name="Arias M.C."/>
            <person name="Ball S.G."/>
            <person name="Gile G.H."/>
            <person name="Hirakawa Y."/>
            <person name="Hopkins J.F."/>
            <person name="Rensing S.A."/>
            <person name="Schmutz J."/>
            <person name="Symeonidi A."/>
            <person name="Elias M."/>
            <person name="Eveleigh R.J."/>
            <person name="Herman E.K."/>
            <person name="Klute M.J."/>
            <person name="Nakayama T."/>
            <person name="Obornik M."/>
            <person name="Reyes-Prieto A."/>
            <person name="Armbrust E.V."/>
            <person name="Aves S.J."/>
            <person name="Beiko R.G."/>
            <person name="Coutinho P."/>
            <person name="Dacks J.B."/>
            <person name="Durnford D.G."/>
            <person name="Fast N.M."/>
            <person name="Green B.R."/>
            <person name="Grisdale C."/>
            <person name="Hempe F."/>
            <person name="Henrissat B."/>
            <person name="Hoppner M.P."/>
            <person name="Ishida K.-I."/>
            <person name="Kim E."/>
            <person name="Koreny L."/>
            <person name="Kroth P.G."/>
            <person name="Liu Y."/>
            <person name="Malik S.-B."/>
            <person name="Maier U.G."/>
            <person name="McRose D."/>
            <person name="Mock T."/>
            <person name="Neilson J.A."/>
            <person name="Onodera N.T."/>
            <person name="Poole A.M."/>
            <person name="Pritham E.J."/>
            <person name="Richards T.A."/>
            <person name="Rocap G."/>
            <person name="Roy S.W."/>
            <person name="Sarai C."/>
            <person name="Schaack S."/>
            <person name="Shirato S."/>
            <person name="Slamovits C.H."/>
            <person name="Spencer D.F."/>
            <person name="Suzuki S."/>
            <person name="Worden A.Z."/>
            <person name="Zauner S."/>
            <person name="Barry K."/>
            <person name="Bell C."/>
            <person name="Bharti A.K."/>
            <person name="Crow J.A."/>
            <person name="Grimwood J."/>
            <person name="Kramer R."/>
            <person name="Lindquist E."/>
            <person name="Lucas S."/>
            <person name="Salamov A."/>
            <person name="McFadden G.I."/>
            <person name="Lane C.E."/>
            <person name="Keeling P.J."/>
            <person name="Gray M.W."/>
            <person name="Grigoriev I.V."/>
            <person name="Archibald J.M."/>
        </authorList>
    </citation>
    <scope>NUCLEOTIDE SEQUENCE</scope>
    <source>
        <strain evidence="5">CCMP2712</strain>
    </source>
</reference>
<keyword evidence="5" id="KW-1185">Reference proteome</keyword>
<dbReference type="InterPro" id="IPR008160">
    <property type="entry name" value="Collagen"/>
</dbReference>
<feature type="coiled-coil region" evidence="1">
    <location>
        <begin position="325"/>
        <end position="352"/>
    </location>
</feature>
<dbReference type="AlphaFoldDB" id="L1I5I2"/>
<evidence type="ECO:0000313" key="4">
    <source>
        <dbReference type="EnsemblProtists" id="EKX31144"/>
    </source>
</evidence>
<evidence type="ECO:0000313" key="3">
    <source>
        <dbReference type="EMBL" id="EKX31144.1"/>
    </source>
</evidence>
<dbReference type="GO" id="GO:0031012">
    <property type="term" value="C:extracellular matrix"/>
    <property type="evidence" value="ECO:0007669"/>
    <property type="project" value="TreeGrafter"/>
</dbReference>
<gene>
    <name evidence="3" type="ORF">GUITHDRAFT_122650</name>
</gene>
<dbReference type="GO" id="GO:0005615">
    <property type="term" value="C:extracellular space"/>
    <property type="evidence" value="ECO:0007669"/>
    <property type="project" value="TreeGrafter"/>
</dbReference>
<reference evidence="4" key="3">
    <citation type="submission" date="2015-06" db="UniProtKB">
        <authorList>
            <consortium name="EnsemblProtists"/>
        </authorList>
    </citation>
    <scope>IDENTIFICATION</scope>
</reference>
<proteinExistence type="predicted"/>
<dbReference type="Proteomes" id="UP000011087">
    <property type="component" value="Unassembled WGS sequence"/>
</dbReference>
<dbReference type="Pfam" id="PF01391">
    <property type="entry name" value="Collagen"/>
    <property type="match status" value="1"/>
</dbReference>
<keyword evidence="1" id="KW-0175">Coiled coil</keyword>
<name>L1I5I2_GUITC</name>
<evidence type="ECO:0000256" key="1">
    <source>
        <dbReference type="SAM" id="Coils"/>
    </source>
</evidence>
<dbReference type="GO" id="GO:0030198">
    <property type="term" value="P:extracellular matrix organization"/>
    <property type="evidence" value="ECO:0007669"/>
    <property type="project" value="TreeGrafter"/>
</dbReference>
<dbReference type="EMBL" id="JH993349">
    <property type="protein sequence ID" value="EKX31144.1"/>
    <property type="molecule type" value="Genomic_DNA"/>
</dbReference>
<feature type="compositionally biased region" description="Acidic residues" evidence="2">
    <location>
        <begin position="277"/>
        <end position="299"/>
    </location>
</feature>
<dbReference type="InterPro" id="IPR050149">
    <property type="entry name" value="Collagen_superfamily"/>
</dbReference>
<sequence length="418" mass="45425">MKCHQGKLMSSSVGARPIAFAALALCTVLAGTWRGSWRQTNRQGPTSSVLETLDHPEPLEPVSNCVFDPTLGTTHCHSGRLYFNGCTTPGCTSVTGVQQQEYSQEYSGKQMYTRQQAKTLGVDPSEGRDGQIYDTVTLGEMFHHPQAAEERYDDPSSAVLYFPTHFDPRTAPPEEVKRAGGIGNLEENVAALAEALSSNTISLQRLLDKQRYMKQDWKSVTVRAKGLHAVRGPRGPPGLMGLPGPAGERGVPGTMGPPGFPGLPGENVEGPPGPPGAEDEETEEEPKEEEQVDSEETEGTEAKGPARIQLHRQYVMGKEHVHAIQSQAKRSVESTAQKLRDLQDDIDRISARNSVLNHFTKHILKTIKPAVRAPHPPPSPHEDSTTDSPLARGVQYILQYIPFGQPVPHGAIPASAVH</sequence>
<accession>L1I5I2</accession>
<evidence type="ECO:0000256" key="2">
    <source>
        <dbReference type="SAM" id="MobiDB-lite"/>
    </source>
</evidence>
<dbReference type="PaxDb" id="55529-EKX31144"/>
<dbReference type="HOGENOM" id="CLU_657973_0_0_1"/>
<organism evidence="3">
    <name type="scientific">Guillardia theta (strain CCMP2712)</name>
    <name type="common">Cryptophyte</name>
    <dbReference type="NCBI Taxonomy" id="905079"/>
    <lineage>
        <taxon>Eukaryota</taxon>
        <taxon>Cryptophyceae</taxon>
        <taxon>Pyrenomonadales</taxon>
        <taxon>Geminigeraceae</taxon>
        <taxon>Guillardia</taxon>
    </lineage>
</organism>
<dbReference type="PANTHER" id="PTHR24023:SF1112">
    <property type="entry name" value="COL_CUTICLE_N DOMAIN-CONTAINING PROTEIN-RELATED"/>
    <property type="match status" value="1"/>
</dbReference>
<dbReference type="PANTHER" id="PTHR24023">
    <property type="entry name" value="COLLAGEN ALPHA"/>
    <property type="match status" value="1"/>
</dbReference>
<dbReference type="GeneID" id="17287865"/>
<protein>
    <submittedName>
        <fullName evidence="3 4">Uncharacterized protein</fullName>
    </submittedName>
</protein>